<dbReference type="Proteomes" id="UP000216857">
    <property type="component" value="Unassembled WGS sequence"/>
</dbReference>
<dbReference type="PANTHER" id="PTHR12873">
    <property type="entry name" value="T7-LIKE MITOCHONDRIAL DNA HELICASE"/>
    <property type="match status" value="1"/>
</dbReference>
<dbReference type="EMBL" id="NEVJ01000001">
    <property type="protein sequence ID" value="OZI26699.1"/>
    <property type="molecule type" value="Genomic_DNA"/>
</dbReference>
<organism evidence="2 3">
    <name type="scientific">Bordetella genomosp. 9</name>
    <dbReference type="NCBI Taxonomy" id="1416803"/>
    <lineage>
        <taxon>Bacteria</taxon>
        <taxon>Pseudomonadati</taxon>
        <taxon>Pseudomonadota</taxon>
        <taxon>Betaproteobacteria</taxon>
        <taxon>Burkholderiales</taxon>
        <taxon>Alcaligenaceae</taxon>
        <taxon>Bordetella</taxon>
    </lineage>
</organism>
<reference evidence="2" key="1">
    <citation type="submission" date="2017-05" db="EMBL/GenBank/DDBJ databases">
        <title>Complete and WGS of Bordetella genogroups.</title>
        <authorList>
            <person name="Spilker T."/>
            <person name="Lipuma J."/>
        </authorList>
    </citation>
    <scope>NUCLEOTIDE SEQUENCE</scope>
    <source>
        <strain evidence="2">AU21707</strain>
    </source>
</reference>
<dbReference type="InterPro" id="IPR027032">
    <property type="entry name" value="Twinkle-like"/>
</dbReference>
<evidence type="ECO:0000313" key="2">
    <source>
        <dbReference type="EMBL" id="OZI26699.1"/>
    </source>
</evidence>
<dbReference type="AlphaFoldDB" id="A0A261RNT9"/>
<proteinExistence type="predicted"/>
<feature type="domain" description="SF4 helicase" evidence="1">
    <location>
        <begin position="44"/>
        <end position="307"/>
    </location>
</feature>
<dbReference type="RefSeq" id="WP_094845792.1">
    <property type="nucleotide sequence ID" value="NZ_NEVJ01000001.1"/>
</dbReference>
<dbReference type="GO" id="GO:0003697">
    <property type="term" value="F:single-stranded DNA binding"/>
    <property type="evidence" value="ECO:0007669"/>
    <property type="project" value="InterPro"/>
</dbReference>
<keyword evidence="3" id="KW-1185">Reference proteome</keyword>
<evidence type="ECO:0000259" key="1">
    <source>
        <dbReference type="PROSITE" id="PS51199"/>
    </source>
</evidence>
<sequence>MSNVQKLIIPSSMNFQEYMVDAEPKAKVLSPEAWRDELIASTQGGHSLSGAKLPWGKTHEHIRFRGGEVTLWQGINGHGKSQLLGQSTMSFAAQGEKVCVASFEMKPLSTLKRMLRQASRNGNPGEVMANRLIDWLEGKYWFYDQQGQVKPEMMYAVIRYCADKLKIKHIVIDSLMKCVRGEDDYNGQKDFVDMLTALARDHNVHIHLVHHVRKAENEDKVPGKFDAKGSGAISDQVDQVLTVWRNKAKERAVEQAQRSGAQLDEKNASAPDALLICDKNRHGEWEGKINLWYDPQSLQYTSDKRCIPLDLLGEDR</sequence>
<evidence type="ECO:0000313" key="3">
    <source>
        <dbReference type="Proteomes" id="UP000216857"/>
    </source>
</evidence>
<dbReference type="PROSITE" id="PS51199">
    <property type="entry name" value="SF4_HELICASE"/>
    <property type="match status" value="1"/>
</dbReference>
<dbReference type="Gene3D" id="3.40.50.300">
    <property type="entry name" value="P-loop containing nucleotide triphosphate hydrolases"/>
    <property type="match status" value="1"/>
</dbReference>
<dbReference type="OrthoDB" id="5959484at2"/>
<dbReference type="GO" id="GO:0005524">
    <property type="term" value="F:ATP binding"/>
    <property type="evidence" value="ECO:0007669"/>
    <property type="project" value="InterPro"/>
</dbReference>
<dbReference type="GO" id="GO:0006260">
    <property type="term" value="P:DNA replication"/>
    <property type="evidence" value="ECO:0007669"/>
    <property type="project" value="InterPro"/>
</dbReference>
<dbReference type="InterPro" id="IPR007694">
    <property type="entry name" value="DNA_helicase_DnaB-like_C"/>
</dbReference>
<protein>
    <recommendedName>
        <fullName evidence="1">SF4 helicase domain-containing protein</fullName>
    </recommendedName>
</protein>
<dbReference type="Pfam" id="PF03796">
    <property type="entry name" value="DnaB_C"/>
    <property type="match status" value="1"/>
</dbReference>
<gene>
    <name evidence="2" type="ORF">CAL26_05090</name>
</gene>
<dbReference type="PANTHER" id="PTHR12873:SF0">
    <property type="entry name" value="TWINKLE MTDNA HELICASE"/>
    <property type="match status" value="1"/>
</dbReference>
<dbReference type="GO" id="GO:0043139">
    <property type="term" value="F:5'-3' DNA helicase activity"/>
    <property type="evidence" value="ECO:0007669"/>
    <property type="project" value="InterPro"/>
</dbReference>
<dbReference type="InterPro" id="IPR027417">
    <property type="entry name" value="P-loop_NTPase"/>
</dbReference>
<name>A0A261RNT9_9BORD</name>
<accession>A0A261RNT9</accession>
<dbReference type="SUPFAM" id="SSF52540">
    <property type="entry name" value="P-loop containing nucleoside triphosphate hydrolases"/>
    <property type="match status" value="1"/>
</dbReference>
<comment type="caution">
    <text evidence="2">The sequence shown here is derived from an EMBL/GenBank/DDBJ whole genome shotgun (WGS) entry which is preliminary data.</text>
</comment>